<reference evidence="1" key="1">
    <citation type="journal article" date="2021" name="Proc. Natl. Acad. Sci. U.S.A.">
        <title>A Catalog of Tens of Thousands of Viruses from Human Metagenomes Reveals Hidden Associations with Chronic Diseases.</title>
        <authorList>
            <person name="Tisza M.J."/>
            <person name="Buck C.B."/>
        </authorList>
    </citation>
    <scope>NUCLEOTIDE SEQUENCE</scope>
    <source>
        <strain evidence="1">Ctx9V1</strain>
    </source>
</reference>
<accession>A0A8S5RDQ1</accession>
<name>A0A8S5RDQ1_9VIRU</name>
<protein>
    <submittedName>
        <fullName evidence="1">Uncharacterized protein</fullName>
    </submittedName>
</protein>
<sequence>MAYGVKLKETEFTKQTPFKRIDLRDDKNGNAVMSWLSAFINAHCDIVKDPYVSKINVNSFTYNMLNFLVRTG</sequence>
<organism evidence="1">
    <name type="scientific">virus sp. ctx9V1</name>
    <dbReference type="NCBI Taxonomy" id="2828001"/>
    <lineage>
        <taxon>Viruses</taxon>
    </lineage>
</organism>
<proteinExistence type="predicted"/>
<dbReference type="EMBL" id="BK059093">
    <property type="protein sequence ID" value="DAE29201.1"/>
    <property type="molecule type" value="Genomic_DNA"/>
</dbReference>
<evidence type="ECO:0000313" key="1">
    <source>
        <dbReference type="EMBL" id="DAE29201.1"/>
    </source>
</evidence>